<organism evidence="2 3">
    <name type="scientific">Candidatus Segetimicrobium genomatis</name>
    <dbReference type="NCBI Taxonomy" id="2569760"/>
    <lineage>
        <taxon>Bacteria</taxon>
        <taxon>Bacillati</taxon>
        <taxon>Candidatus Sysuimicrobiota</taxon>
        <taxon>Candidatus Sysuimicrobiia</taxon>
        <taxon>Candidatus Sysuimicrobiales</taxon>
        <taxon>Candidatus Segetimicrobiaceae</taxon>
        <taxon>Candidatus Segetimicrobium</taxon>
    </lineage>
</organism>
<feature type="region of interest" description="Disordered" evidence="1">
    <location>
        <begin position="68"/>
        <end position="94"/>
    </location>
</feature>
<reference evidence="2 3" key="1">
    <citation type="journal article" date="2019" name="Nat. Microbiol.">
        <title>Mediterranean grassland soil C-N compound turnover is dependent on rainfall and depth, and is mediated by genomically divergent microorganisms.</title>
        <authorList>
            <person name="Diamond S."/>
            <person name="Andeer P.F."/>
            <person name="Li Z."/>
            <person name="Crits-Christoph A."/>
            <person name="Burstein D."/>
            <person name="Anantharaman K."/>
            <person name="Lane K.R."/>
            <person name="Thomas B.C."/>
            <person name="Pan C."/>
            <person name="Northen T.R."/>
            <person name="Banfield J.F."/>
        </authorList>
    </citation>
    <scope>NUCLEOTIDE SEQUENCE [LARGE SCALE GENOMIC DNA]</scope>
    <source>
        <strain evidence="2">NP_7</strain>
    </source>
</reference>
<evidence type="ECO:0000256" key="1">
    <source>
        <dbReference type="SAM" id="MobiDB-lite"/>
    </source>
</evidence>
<dbReference type="AlphaFoldDB" id="A0A537J6F6"/>
<comment type="caution">
    <text evidence="2">The sequence shown here is derived from an EMBL/GenBank/DDBJ whole genome shotgun (WGS) entry which is preliminary data.</text>
</comment>
<protein>
    <submittedName>
        <fullName evidence="2">Uncharacterized protein</fullName>
    </submittedName>
</protein>
<gene>
    <name evidence="2" type="ORF">E6H04_11090</name>
</gene>
<evidence type="ECO:0000313" key="3">
    <source>
        <dbReference type="Proteomes" id="UP000320048"/>
    </source>
</evidence>
<name>A0A537J6F6_9BACT</name>
<accession>A0A537J6F6</accession>
<dbReference type="Proteomes" id="UP000320048">
    <property type="component" value="Unassembled WGS sequence"/>
</dbReference>
<sequence>MTEREKNEAFKEGYWTGRLDGLLNRYSGYAAMWVRVRSPDTYPYHYSHGYVIGTRDAQLEGAGRAISPAALASLGTPDRGQSGPGSRKHRPASR</sequence>
<evidence type="ECO:0000313" key="2">
    <source>
        <dbReference type="EMBL" id="TMI79131.1"/>
    </source>
</evidence>
<proteinExistence type="predicted"/>
<dbReference type="EMBL" id="VBAO01000311">
    <property type="protein sequence ID" value="TMI79131.1"/>
    <property type="molecule type" value="Genomic_DNA"/>
</dbReference>